<organism evidence="2">
    <name type="scientific">Octopus bimaculoides</name>
    <name type="common">California two-spotted octopus</name>
    <dbReference type="NCBI Taxonomy" id="37653"/>
    <lineage>
        <taxon>Eukaryota</taxon>
        <taxon>Metazoa</taxon>
        <taxon>Spiralia</taxon>
        <taxon>Lophotrochozoa</taxon>
        <taxon>Mollusca</taxon>
        <taxon>Cephalopoda</taxon>
        <taxon>Coleoidea</taxon>
        <taxon>Octopodiformes</taxon>
        <taxon>Octopoda</taxon>
        <taxon>Incirrata</taxon>
        <taxon>Octopodidae</taxon>
        <taxon>Octopus</taxon>
    </lineage>
</organism>
<dbReference type="AlphaFoldDB" id="A0A0L8G8I7"/>
<sequence length="63" mass="6936">MTDGGKEKSDLADSSKEMDNESKDSSDSSDNEEMDIENDLEAPRAIPISLTVTMPQLKCEKID</sequence>
<reference evidence="2" key="1">
    <citation type="submission" date="2015-07" db="EMBL/GenBank/DDBJ databases">
        <title>MeaNS - Measles Nucleotide Surveillance Program.</title>
        <authorList>
            <person name="Tran T."/>
            <person name="Druce J."/>
        </authorList>
    </citation>
    <scope>NUCLEOTIDE SEQUENCE</scope>
    <source>
        <strain evidence="2">UCB-OBI-ISO-001</strain>
        <tissue evidence="2">Gonad</tissue>
    </source>
</reference>
<evidence type="ECO:0000313" key="2">
    <source>
        <dbReference type="EMBL" id="KOF73183.1"/>
    </source>
</evidence>
<protein>
    <submittedName>
        <fullName evidence="2">Uncharacterized protein</fullName>
    </submittedName>
</protein>
<feature type="compositionally biased region" description="Basic and acidic residues" evidence="1">
    <location>
        <begin position="1"/>
        <end position="26"/>
    </location>
</feature>
<dbReference type="EMBL" id="KQ423259">
    <property type="protein sequence ID" value="KOF73183.1"/>
    <property type="molecule type" value="Genomic_DNA"/>
</dbReference>
<evidence type="ECO:0000256" key="1">
    <source>
        <dbReference type="SAM" id="MobiDB-lite"/>
    </source>
</evidence>
<feature type="region of interest" description="Disordered" evidence="1">
    <location>
        <begin position="1"/>
        <end position="48"/>
    </location>
</feature>
<feature type="compositionally biased region" description="Acidic residues" evidence="1">
    <location>
        <begin position="27"/>
        <end position="40"/>
    </location>
</feature>
<gene>
    <name evidence="2" type="ORF">OCBIM_22038273mg</name>
</gene>
<accession>A0A0L8G8I7</accession>
<proteinExistence type="predicted"/>
<name>A0A0L8G8I7_OCTBM</name>